<dbReference type="AlphaFoldDB" id="A0A9N7JNB6"/>
<reference evidence="3" key="2">
    <citation type="submission" date="2022-06" db="EMBL/GenBank/DDBJ databases">
        <authorList>
            <person name="Holder M.E."/>
            <person name="Ajami N.J."/>
            <person name="Petrosino J.F."/>
        </authorList>
    </citation>
    <scope>NUCLEOTIDE SEQUENCE</scope>
    <source>
        <strain evidence="3">RMA 8861</strain>
    </source>
</reference>
<reference evidence="2 4" key="1">
    <citation type="submission" date="2017-09" db="EMBL/GenBank/DDBJ databases">
        <authorList>
            <person name="Thomas P."/>
            <person name="Seyboldt C."/>
        </authorList>
    </citation>
    <scope>NUCLEOTIDE SEQUENCE [LARGE SCALE GENOMIC DNA]</scope>
    <source>
        <strain evidence="2 4">DSM 7534</strain>
    </source>
</reference>
<keyword evidence="1" id="KW-0472">Membrane</keyword>
<gene>
    <name evidence="2" type="ORF">CP523_15130</name>
    <name evidence="3" type="ORF">NH397_07575</name>
</gene>
<evidence type="ECO:0000313" key="5">
    <source>
        <dbReference type="Proteomes" id="UP001055437"/>
    </source>
</evidence>
<dbReference type="RefSeq" id="WP_066679009.1">
    <property type="nucleotide sequence ID" value="NZ_CABMIZ010000060.1"/>
</dbReference>
<keyword evidence="1" id="KW-0812">Transmembrane</keyword>
<evidence type="ECO:0000313" key="3">
    <source>
        <dbReference type="EMBL" id="USS02264.1"/>
    </source>
</evidence>
<feature type="transmembrane region" description="Helical" evidence="1">
    <location>
        <begin position="20"/>
        <end position="41"/>
    </location>
</feature>
<dbReference type="OrthoDB" id="9944379at2"/>
<feature type="transmembrane region" description="Helical" evidence="1">
    <location>
        <begin position="47"/>
        <end position="64"/>
    </location>
</feature>
<protein>
    <submittedName>
        <fullName evidence="2">Uncharacterized protein</fullName>
    </submittedName>
</protein>
<keyword evidence="1" id="KW-1133">Transmembrane helix</keyword>
<dbReference type="EMBL" id="CP023671">
    <property type="protein sequence ID" value="AYE35658.1"/>
    <property type="molecule type" value="Genomic_DNA"/>
</dbReference>
<evidence type="ECO:0000256" key="1">
    <source>
        <dbReference type="SAM" id="Phobius"/>
    </source>
</evidence>
<evidence type="ECO:0000313" key="4">
    <source>
        <dbReference type="Proteomes" id="UP000280586"/>
    </source>
</evidence>
<dbReference type="GeneID" id="303562022"/>
<proteinExistence type="predicted"/>
<dbReference type="Proteomes" id="UP000280586">
    <property type="component" value="Chromosome"/>
</dbReference>
<evidence type="ECO:0000313" key="2">
    <source>
        <dbReference type="EMBL" id="AYE35658.1"/>
    </source>
</evidence>
<dbReference type="Proteomes" id="UP001055437">
    <property type="component" value="Chromosome"/>
</dbReference>
<keyword evidence="5" id="KW-1185">Reference proteome</keyword>
<dbReference type="EMBL" id="CP099799">
    <property type="protein sequence ID" value="USS02264.1"/>
    <property type="molecule type" value="Genomic_DNA"/>
</dbReference>
<dbReference type="KEGG" id="csep:CP523_15130"/>
<organism evidence="2 4">
    <name type="scientific">Clostridium septicum</name>
    <dbReference type="NCBI Taxonomy" id="1504"/>
    <lineage>
        <taxon>Bacteria</taxon>
        <taxon>Bacillati</taxon>
        <taxon>Bacillota</taxon>
        <taxon>Clostridia</taxon>
        <taxon>Eubacteriales</taxon>
        <taxon>Clostridiaceae</taxon>
        <taxon>Clostridium</taxon>
    </lineage>
</organism>
<name>A0A9N7JNB6_CLOSE</name>
<accession>A0A9N7JNB6</accession>
<sequence length="145" mass="17014">MRYSVDAKYTKVENGIKTIFMNCTLILTMLIILNLVSIFLFKKQVMSWIYIVFFSIIYGQLWNLSNKKVIATIPFKIDENTLIKILKRNKLKFEVNSEKIIKIKMDFVATMIKLDLIIRILDNKVEIEGAKYMVENIIGKIENIN</sequence>